<evidence type="ECO:0000256" key="1">
    <source>
        <dbReference type="ARBA" id="ARBA00022553"/>
    </source>
</evidence>
<dbReference type="InterPro" id="IPR011006">
    <property type="entry name" value="CheY-like_superfamily"/>
</dbReference>
<organism evidence="5 6">
    <name type="scientific">Butyricimonas faecalis</name>
    <dbReference type="NCBI Taxonomy" id="2093856"/>
    <lineage>
        <taxon>Bacteria</taxon>
        <taxon>Pseudomonadati</taxon>
        <taxon>Bacteroidota</taxon>
        <taxon>Bacteroidia</taxon>
        <taxon>Bacteroidales</taxon>
        <taxon>Odoribacteraceae</taxon>
        <taxon>Butyricimonas</taxon>
    </lineage>
</organism>
<evidence type="ECO:0000256" key="3">
    <source>
        <dbReference type="PROSITE-ProRule" id="PRU00169"/>
    </source>
</evidence>
<dbReference type="SUPFAM" id="SSF52172">
    <property type="entry name" value="CheY-like"/>
    <property type="match status" value="1"/>
</dbReference>
<dbReference type="Proteomes" id="UP000270673">
    <property type="component" value="Chromosome"/>
</dbReference>
<reference evidence="5 6" key="1">
    <citation type="submission" date="2018-10" db="EMBL/GenBank/DDBJ databases">
        <title>Butyricimonas faecalis sp. nov., isolated from human faeces and emended description of the genus Butyricimonas.</title>
        <authorList>
            <person name="Le Roy T."/>
            <person name="Van der Smissen P."/>
            <person name="Paquot A."/>
            <person name="Delzenne N."/>
            <person name="Muccioli G."/>
            <person name="Collet J.-F."/>
            <person name="Cani P.D."/>
        </authorList>
    </citation>
    <scope>NUCLEOTIDE SEQUENCE [LARGE SCALE GENOMIC DNA]</scope>
    <source>
        <strain evidence="5 6">H184</strain>
    </source>
</reference>
<dbReference type="SMART" id="SM00448">
    <property type="entry name" value="REC"/>
    <property type="match status" value="1"/>
</dbReference>
<dbReference type="KEGG" id="buy:D8S85_00610"/>
<evidence type="ECO:0000256" key="2">
    <source>
        <dbReference type="ARBA" id="ARBA00023012"/>
    </source>
</evidence>
<dbReference type="AlphaFoldDB" id="A0A3Q9IN95"/>
<keyword evidence="6" id="KW-1185">Reference proteome</keyword>
<dbReference type="EMBL" id="CP032819">
    <property type="protein sequence ID" value="AZS28198.1"/>
    <property type="molecule type" value="Genomic_DNA"/>
</dbReference>
<dbReference type="PANTHER" id="PTHR45339:SF1">
    <property type="entry name" value="HYBRID SIGNAL TRANSDUCTION HISTIDINE KINASE J"/>
    <property type="match status" value="1"/>
</dbReference>
<accession>A0A3Q9IN95</accession>
<name>A0A3Q9IN95_9BACT</name>
<dbReference type="GO" id="GO:0000160">
    <property type="term" value="P:phosphorelay signal transduction system"/>
    <property type="evidence" value="ECO:0007669"/>
    <property type="project" value="UniProtKB-KW"/>
</dbReference>
<dbReference type="OrthoDB" id="9796457at2"/>
<dbReference type="PROSITE" id="PS50110">
    <property type="entry name" value="RESPONSE_REGULATORY"/>
    <property type="match status" value="1"/>
</dbReference>
<dbReference type="PANTHER" id="PTHR45339">
    <property type="entry name" value="HYBRID SIGNAL TRANSDUCTION HISTIDINE KINASE J"/>
    <property type="match status" value="1"/>
</dbReference>
<dbReference type="Pfam" id="PF00072">
    <property type="entry name" value="Response_reg"/>
    <property type="match status" value="1"/>
</dbReference>
<feature type="domain" description="Response regulatory" evidence="4">
    <location>
        <begin position="28"/>
        <end position="141"/>
    </location>
</feature>
<keyword evidence="1 3" id="KW-0597">Phosphoprotein</keyword>
<dbReference type="InterPro" id="IPR001789">
    <property type="entry name" value="Sig_transdc_resp-reg_receiver"/>
</dbReference>
<keyword evidence="2" id="KW-0902">Two-component regulatory system</keyword>
<sequence length="142" mass="16185">MCENTCRENGGYDMENNETKETISARRTILVVEDVESNFLLLKAIIGKIYTLLHAWNGREAVEMYEQSQPDLILMDIKMPEMDGLEATRIIREISREIPIIALTAFAFDDDRVKALEAGCNDYLTKPLSAPLLKETIVKYLI</sequence>
<evidence type="ECO:0000313" key="6">
    <source>
        <dbReference type="Proteomes" id="UP000270673"/>
    </source>
</evidence>
<proteinExistence type="predicted"/>
<dbReference type="Gene3D" id="3.40.50.2300">
    <property type="match status" value="1"/>
</dbReference>
<dbReference type="CDD" id="cd17546">
    <property type="entry name" value="REC_hyHK_CKI1_RcsC-like"/>
    <property type="match status" value="1"/>
</dbReference>
<gene>
    <name evidence="5" type="ORF">D8S85_00610</name>
</gene>
<evidence type="ECO:0000313" key="5">
    <source>
        <dbReference type="EMBL" id="AZS28198.1"/>
    </source>
</evidence>
<feature type="modified residue" description="4-aspartylphosphate" evidence="3">
    <location>
        <position position="76"/>
    </location>
</feature>
<evidence type="ECO:0000259" key="4">
    <source>
        <dbReference type="PROSITE" id="PS50110"/>
    </source>
</evidence>
<protein>
    <submittedName>
        <fullName evidence="5">Response regulator</fullName>
    </submittedName>
</protein>